<dbReference type="SUPFAM" id="SSF48452">
    <property type="entry name" value="TPR-like"/>
    <property type="match status" value="1"/>
</dbReference>
<dbReference type="EMBL" id="DRTB01000151">
    <property type="protein sequence ID" value="HHE04822.1"/>
    <property type="molecule type" value="Genomic_DNA"/>
</dbReference>
<dbReference type="PROSITE" id="PS50005">
    <property type="entry name" value="TPR"/>
    <property type="match status" value="1"/>
</dbReference>
<protein>
    <submittedName>
        <fullName evidence="3">Uncharacterized protein</fullName>
    </submittedName>
</protein>
<keyword evidence="2" id="KW-1133">Transmembrane helix</keyword>
<reference evidence="3" key="1">
    <citation type="journal article" date="2020" name="mSystems">
        <title>Genome- and Community-Level Interaction Insights into Carbon Utilization and Element Cycling Functions of Hydrothermarchaeota in Hydrothermal Sediment.</title>
        <authorList>
            <person name="Zhou Z."/>
            <person name="Liu Y."/>
            <person name="Xu W."/>
            <person name="Pan J."/>
            <person name="Luo Z.H."/>
            <person name="Li M."/>
        </authorList>
    </citation>
    <scope>NUCLEOTIDE SEQUENCE [LARGE SCALE GENOMIC DNA]</scope>
    <source>
        <strain evidence="3">HyVt-74</strain>
    </source>
</reference>
<name>A0A7C5DAX5_UNCW3</name>
<comment type="caution">
    <text evidence="3">The sequence shown here is derived from an EMBL/GenBank/DDBJ whole genome shotgun (WGS) entry which is preliminary data.</text>
</comment>
<dbReference type="Gene3D" id="1.25.40.10">
    <property type="entry name" value="Tetratricopeptide repeat domain"/>
    <property type="match status" value="1"/>
</dbReference>
<accession>A0A7C5DAX5</accession>
<feature type="repeat" description="TPR" evidence="1">
    <location>
        <begin position="372"/>
        <end position="405"/>
    </location>
</feature>
<evidence type="ECO:0000313" key="3">
    <source>
        <dbReference type="EMBL" id="HHE04822.1"/>
    </source>
</evidence>
<keyword evidence="2" id="KW-0812">Transmembrane</keyword>
<feature type="transmembrane region" description="Helical" evidence="2">
    <location>
        <begin position="65"/>
        <end position="87"/>
    </location>
</feature>
<organism evidence="3">
    <name type="scientific">candidate division WOR-3 bacterium</name>
    <dbReference type="NCBI Taxonomy" id="2052148"/>
    <lineage>
        <taxon>Bacteria</taxon>
        <taxon>Bacteria division WOR-3</taxon>
    </lineage>
</organism>
<gene>
    <name evidence="3" type="ORF">ENL19_02020</name>
</gene>
<proteinExistence type="predicted"/>
<dbReference type="AlphaFoldDB" id="A0A7C5DAX5"/>
<feature type="transmembrane region" description="Helical" evidence="2">
    <location>
        <begin position="12"/>
        <end position="35"/>
    </location>
</feature>
<feature type="transmembrane region" description="Helical" evidence="2">
    <location>
        <begin position="139"/>
        <end position="158"/>
    </location>
</feature>
<sequence>MVLLIYSIFKKDYLISLSGFTSIWLNPLFFKYYYIPLDFALKRSYLSEFAKKVIAEYYPVYNFRWHTHATTFLFFVTLLTGLVYLFVKRKITVYSTIFFLLAVMGILFSRFIIFAEVFTIIFIFSVIKEKKNCCEKMVSFSFVILPLMFGLLFTRGIYLRPDVIRKPRTGILEDTFPVDGVNFLKKIGYEGRMFNPYEMGHYLEFRGYSPFIDGRTDTYTRQLLKDYIQILSNAEGYEDIVQRCNLNCFILNRKHLSLVSISDINDRLWQDKDWFLAYWDDLVLIYLRRDEFPNLEEYINFNPELFEKNPEVFLKNPEFIEEVLRKWREDPDCFTVYYTLARYNLMKGEVWVAKDFLLQGLDRKVNTPLERAIILNTLGSIYYNHGEKAKALKYFKTALRTRFNEVSNYLIARYYLDSGRPFLAKYRLRLALWQNPFFTPARTLLNSI</sequence>
<keyword evidence="2" id="KW-0472">Membrane</keyword>
<dbReference type="InterPro" id="IPR011990">
    <property type="entry name" value="TPR-like_helical_dom_sf"/>
</dbReference>
<keyword evidence="1" id="KW-0802">TPR repeat</keyword>
<feature type="transmembrane region" description="Helical" evidence="2">
    <location>
        <begin position="99"/>
        <end position="127"/>
    </location>
</feature>
<evidence type="ECO:0000256" key="2">
    <source>
        <dbReference type="SAM" id="Phobius"/>
    </source>
</evidence>
<evidence type="ECO:0000256" key="1">
    <source>
        <dbReference type="PROSITE-ProRule" id="PRU00339"/>
    </source>
</evidence>
<dbReference type="InterPro" id="IPR019734">
    <property type="entry name" value="TPR_rpt"/>
</dbReference>
<dbReference type="Proteomes" id="UP000886110">
    <property type="component" value="Unassembled WGS sequence"/>
</dbReference>